<name>A0ACC1HRB1_9FUNG</name>
<organism evidence="1 2">
    <name type="scientific">Spiromyces aspiralis</name>
    <dbReference type="NCBI Taxonomy" id="68401"/>
    <lineage>
        <taxon>Eukaryota</taxon>
        <taxon>Fungi</taxon>
        <taxon>Fungi incertae sedis</taxon>
        <taxon>Zoopagomycota</taxon>
        <taxon>Kickxellomycotina</taxon>
        <taxon>Kickxellomycetes</taxon>
        <taxon>Kickxellales</taxon>
        <taxon>Kickxellaceae</taxon>
        <taxon>Spiromyces</taxon>
    </lineage>
</organism>
<accession>A0ACC1HRB1</accession>
<proteinExistence type="predicted"/>
<reference evidence="1" key="1">
    <citation type="submission" date="2022-06" db="EMBL/GenBank/DDBJ databases">
        <title>Phylogenomic reconstructions and comparative analyses of Kickxellomycotina fungi.</title>
        <authorList>
            <person name="Reynolds N.K."/>
            <person name="Stajich J.E."/>
            <person name="Barry K."/>
            <person name="Grigoriev I.V."/>
            <person name="Crous P."/>
            <person name="Smith M.E."/>
        </authorList>
    </citation>
    <scope>NUCLEOTIDE SEQUENCE</scope>
    <source>
        <strain evidence="1">RSA 2271</strain>
    </source>
</reference>
<evidence type="ECO:0000313" key="2">
    <source>
        <dbReference type="Proteomes" id="UP001145114"/>
    </source>
</evidence>
<feature type="non-terminal residue" evidence="1">
    <location>
        <position position="180"/>
    </location>
</feature>
<evidence type="ECO:0000313" key="1">
    <source>
        <dbReference type="EMBL" id="KAJ1679100.1"/>
    </source>
</evidence>
<gene>
    <name evidence="1" type="ORF">EV182_002724</name>
</gene>
<protein>
    <submittedName>
        <fullName evidence="1">Uncharacterized protein</fullName>
    </submittedName>
</protein>
<keyword evidence="2" id="KW-1185">Reference proteome</keyword>
<comment type="caution">
    <text evidence="1">The sequence shown here is derived from an EMBL/GenBank/DDBJ whole genome shotgun (WGS) entry which is preliminary data.</text>
</comment>
<dbReference type="Proteomes" id="UP001145114">
    <property type="component" value="Unassembled WGS sequence"/>
</dbReference>
<sequence length="180" mass="20563">MQFQLGKRKASEDPIDPEEQDLHKDTYCPSSPELDADEELQVLYFNTNSQQVQSLVSEFAQDLKIRVVCQLVKDNELEQQLANSKNKNKLFIEYVPPSWLEDMYLKRFGSDESDVERASHELQEILESIDGELTRGKIVSGLISIGYVKQNMFEDMDQTLDEVIQSIGPSKVDNITSQGE</sequence>
<dbReference type="EMBL" id="JAMZIH010000601">
    <property type="protein sequence ID" value="KAJ1679100.1"/>
    <property type="molecule type" value="Genomic_DNA"/>
</dbReference>